<sequence length="365" mass="38836">MTAALFSPFHSTHLDLPHRVVMAPLTRNRAPGQVPNEAMVEYYRQRANPDSGAALIVSEGTPISPLAHGYLDTPGIYTPEQVAGWRRVTDAVHAEGGKIVTQIWHVGRISHSSLLPGGAQPVSATARAAQSKTYIAGGFADVSAPRALRTEEIAGIVADYAHAARCAVEAGFDGVEIHGANGYLVEQFLRDRINDRTDAYGGAIANRVRFLAEVMQAVVGAIGAARTAIRLSPVTPANDAALDSDPQALFNAVGDMLGELGLLYVHVVEGQTGGARDYAPFDYAALRQRCRSTWMVNNGYDLAMAEAAVAEGRADLVAFGKAFIANPDLTLRLRQGAPLNNVNSDTLYGGGTAGYLDYPRWQPAA</sequence>
<evidence type="ECO:0000313" key="3">
    <source>
        <dbReference type="Proteomes" id="UP001057498"/>
    </source>
</evidence>
<accession>A0ABN6PW77</accession>
<dbReference type="SUPFAM" id="SSF51395">
    <property type="entry name" value="FMN-linked oxidoreductases"/>
    <property type="match status" value="1"/>
</dbReference>
<proteinExistence type="predicted"/>
<dbReference type="CDD" id="cd02933">
    <property type="entry name" value="OYE_like_FMN"/>
    <property type="match status" value="1"/>
</dbReference>
<dbReference type="Pfam" id="PF00724">
    <property type="entry name" value="Oxidored_FMN"/>
    <property type="match status" value="1"/>
</dbReference>
<dbReference type="InterPro" id="IPR013785">
    <property type="entry name" value="Aldolase_TIM"/>
</dbReference>
<protein>
    <submittedName>
        <fullName evidence="2">Alkene reductase</fullName>
    </submittedName>
</protein>
<keyword evidence="3" id="KW-1185">Reference proteome</keyword>
<dbReference type="Gene3D" id="3.20.20.70">
    <property type="entry name" value="Aldolase class I"/>
    <property type="match status" value="1"/>
</dbReference>
<dbReference type="InterPro" id="IPR001155">
    <property type="entry name" value="OxRdtase_FMN_N"/>
</dbReference>
<dbReference type="PANTHER" id="PTHR22893:SF91">
    <property type="entry name" value="NADPH DEHYDROGENASE 2-RELATED"/>
    <property type="match status" value="1"/>
</dbReference>
<dbReference type="RefSeq" id="WP_251970588.1">
    <property type="nucleotide sequence ID" value="NZ_AP025730.1"/>
</dbReference>
<evidence type="ECO:0000259" key="1">
    <source>
        <dbReference type="Pfam" id="PF00724"/>
    </source>
</evidence>
<gene>
    <name evidence="2" type="primary">nerA_2</name>
    <name evidence="2" type="ORF">CATMQ487_43610</name>
</gene>
<reference evidence="2" key="1">
    <citation type="submission" date="2022-04" db="EMBL/GenBank/DDBJ databases">
        <title>Whole genome sequence of Sphaerotilus sp. FB-5.</title>
        <authorList>
            <person name="Takeda M."/>
            <person name="Narihara S."/>
            <person name="Akimoto M."/>
            <person name="Akimoto R."/>
            <person name="Nishiyashiki S."/>
            <person name="Murakami T."/>
        </authorList>
    </citation>
    <scope>NUCLEOTIDE SEQUENCE</scope>
    <source>
        <strain evidence="2">FB-5</strain>
    </source>
</reference>
<organism evidence="2 3">
    <name type="scientific">Sphaerotilus microaerophilus</name>
    <dbReference type="NCBI Taxonomy" id="2914710"/>
    <lineage>
        <taxon>Bacteria</taxon>
        <taxon>Pseudomonadati</taxon>
        <taxon>Pseudomonadota</taxon>
        <taxon>Betaproteobacteria</taxon>
        <taxon>Burkholderiales</taxon>
        <taxon>Sphaerotilaceae</taxon>
        <taxon>Sphaerotilus</taxon>
    </lineage>
</organism>
<name>A0ABN6PW77_9BURK</name>
<dbReference type="EMBL" id="AP025730">
    <property type="protein sequence ID" value="BDI07391.1"/>
    <property type="molecule type" value="Genomic_DNA"/>
</dbReference>
<feature type="domain" description="NADH:flavin oxidoreductase/NADH oxidase N-terminal" evidence="1">
    <location>
        <begin position="5"/>
        <end position="340"/>
    </location>
</feature>
<dbReference type="InterPro" id="IPR045247">
    <property type="entry name" value="Oye-like"/>
</dbReference>
<dbReference type="PANTHER" id="PTHR22893">
    <property type="entry name" value="NADH OXIDOREDUCTASE-RELATED"/>
    <property type="match status" value="1"/>
</dbReference>
<dbReference type="Proteomes" id="UP001057498">
    <property type="component" value="Chromosome"/>
</dbReference>
<evidence type="ECO:0000313" key="2">
    <source>
        <dbReference type="EMBL" id="BDI07391.1"/>
    </source>
</evidence>